<evidence type="ECO:0000313" key="1">
    <source>
        <dbReference type="EMBL" id="CUS07965.1"/>
    </source>
</evidence>
<dbReference type="InterPro" id="IPR036770">
    <property type="entry name" value="Ankyrin_rpt-contain_sf"/>
</dbReference>
<reference evidence="1" key="1">
    <citation type="submission" date="2015-10" db="EMBL/GenBank/DDBJ databases">
        <authorList>
            <person name="Regsiter A."/>
            <person name="william w."/>
        </authorList>
    </citation>
    <scope>NUCLEOTIDE SEQUENCE</scope>
    <source>
        <strain evidence="1">Montdore</strain>
    </source>
</reference>
<organism evidence="1 2">
    <name type="scientific">Tuber aestivum</name>
    <name type="common">summer truffle</name>
    <dbReference type="NCBI Taxonomy" id="59557"/>
    <lineage>
        <taxon>Eukaryota</taxon>
        <taxon>Fungi</taxon>
        <taxon>Dikarya</taxon>
        <taxon>Ascomycota</taxon>
        <taxon>Pezizomycotina</taxon>
        <taxon>Pezizomycetes</taxon>
        <taxon>Pezizales</taxon>
        <taxon>Tuberaceae</taxon>
        <taxon>Tuber</taxon>
    </lineage>
</organism>
<dbReference type="EMBL" id="LN891156">
    <property type="protein sequence ID" value="CUS07965.1"/>
    <property type="molecule type" value="Genomic_DNA"/>
</dbReference>
<evidence type="ECO:0000313" key="2">
    <source>
        <dbReference type="Proteomes" id="UP001412239"/>
    </source>
</evidence>
<keyword evidence="2" id="KW-1185">Reference proteome</keyword>
<name>A0A292PMP6_9PEZI</name>
<protein>
    <submittedName>
        <fullName evidence="1">Uncharacterized protein</fullName>
    </submittedName>
</protein>
<dbReference type="Gene3D" id="1.25.40.20">
    <property type="entry name" value="Ankyrin repeat-containing domain"/>
    <property type="match status" value="1"/>
</dbReference>
<dbReference type="InterPro" id="IPR002110">
    <property type="entry name" value="Ankyrin_rpt"/>
</dbReference>
<dbReference type="Proteomes" id="UP001412239">
    <property type="component" value="Unassembled WGS sequence"/>
</dbReference>
<sequence>MAACSYNLDAVRCLLAYGAQPNSRDLADSTPLTEAAKRNLVEIVRVLLQDQRTRVNQLSIGLLGRAVWRPQPHCWGTTEPILILRLGRLVFRRTATLPSRLLGNRATVKW</sequence>
<dbReference type="AlphaFoldDB" id="A0A292PMP6"/>
<gene>
    <name evidence="1" type="ORF">GSTUAT00007945001</name>
</gene>
<dbReference type="Pfam" id="PF12796">
    <property type="entry name" value="Ank_2"/>
    <property type="match status" value="1"/>
</dbReference>
<dbReference type="SUPFAM" id="SSF48403">
    <property type="entry name" value="Ankyrin repeat"/>
    <property type="match status" value="1"/>
</dbReference>
<accession>A0A292PMP6</accession>
<proteinExistence type="predicted"/>